<evidence type="ECO:0000256" key="1">
    <source>
        <dbReference type="SAM" id="SignalP"/>
    </source>
</evidence>
<evidence type="ECO:0000313" key="3">
    <source>
        <dbReference type="Proteomes" id="UP000285405"/>
    </source>
</evidence>
<accession>A0A420HD49</accession>
<dbReference type="Proteomes" id="UP000285405">
    <property type="component" value="Unassembled WGS sequence"/>
</dbReference>
<protein>
    <recommendedName>
        <fullName evidence="4">Effector protein</fullName>
    </recommendedName>
</protein>
<name>A0A420HD49_9PEZI</name>
<keyword evidence="1" id="KW-0732">Signal</keyword>
<sequence length="129" mass="14068">MLSYTTLVIFLISTLSLATVISAQKGLCLTTRQDPDNCLATSPTTFTIHDFTTFSPADGNLTPASVSFRYSSNITLLVAHCSSKNDLVVDNDISALGENQQVSFTYNSNNLTIIEDYIICPTYVSPIFL</sequence>
<organism evidence="2 3">
    <name type="scientific">Golovinomyces cichoracearum</name>
    <dbReference type="NCBI Taxonomy" id="62708"/>
    <lineage>
        <taxon>Eukaryota</taxon>
        <taxon>Fungi</taxon>
        <taxon>Dikarya</taxon>
        <taxon>Ascomycota</taxon>
        <taxon>Pezizomycotina</taxon>
        <taxon>Leotiomycetes</taxon>
        <taxon>Erysiphales</taxon>
        <taxon>Erysiphaceae</taxon>
        <taxon>Golovinomyces</taxon>
    </lineage>
</organism>
<evidence type="ECO:0008006" key="4">
    <source>
        <dbReference type="Google" id="ProtNLM"/>
    </source>
</evidence>
<dbReference type="AlphaFoldDB" id="A0A420HD49"/>
<evidence type="ECO:0000313" key="2">
    <source>
        <dbReference type="EMBL" id="RKF55370.1"/>
    </source>
</evidence>
<feature type="chain" id="PRO_5019150694" description="Effector protein" evidence="1">
    <location>
        <begin position="24"/>
        <end position="129"/>
    </location>
</feature>
<dbReference type="OrthoDB" id="5317368at2759"/>
<reference evidence="2 3" key="1">
    <citation type="journal article" date="2018" name="BMC Genomics">
        <title>Comparative genome analyses reveal sequence features reflecting distinct modes of host-adaptation between dicot and monocot powdery mildew.</title>
        <authorList>
            <person name="Wu Y."/>
            <person name="Ma X."/>
            <person name="Pan Z."/>
            <person name="Kale S.D."/>
            <person name="Song Y."/>
            <person name="King H."/>
            <person name="Zhang Q."/>
            <person name="Presley C."/>
            <person name="Deng X."/>
            <person name="Wei C.I."/>
            <person name="Xiao S."/>
        </authorList>
    </citation>
    <scope>NUCLEOTIDE SEQUENCE [LARGE SCALE GENOMIC DNA]</scope>
    <source>
        <strain evidence="2">UCSC1</strain>
    </source>
</reference>
<feature type="signal peptide" evidence="1">
    <location>
        <begin position="1"/>
        <end position="23"/>
    </location>
</feature>
<proteinExistence type="predicted"/>
<dbReference type="EMBL" id="MCBR01020437">
    <property type="protein sequence ID" value="RKF55370.1"/>
    <property type="molecule type" value="Genomic_DNA"/>
</dbReference>
<gene>
    <name evidence="2" type="ORF">GcC1_c7421o45</name>
</gene>
<comment type="caution">
    <text evidence="2">The sequence shown here is derived from an EMBL/GenBank/DDBJ whole genome shotgun (WGS) entry which is preliminary data.</text>
</comment>